<evidence type="ECO:0000313" key="6">
    <source>
        <dbReference type="Proteomes" id="UP000325113"/>
    </source>
</evidence>
<dbReference type="GO" id="GO:0003723">
    <property type="term" value="F:RNA binding"/>
    <property type="evidence" value="ECO:0007669"/>
    <property type="project" value="TreeGrafter"/>
</dbReference>
<dbReference type="PROSITE" id="PS50082">
    <property type="entry name" value="WD_REPEATS_2"/>
    <property type="match status" value="1"/>
</dbReference>
<evidence type="ECO:0000313" key="4">
    <source>
        <dbReference type="EMBL" id="KAA0175964.1"/>
    </source>
</evidence>
<dbReference type="InterPro" id="IPR015943">
    <property type="entry name" value="WD40/YVTN_repeat-like_dom_sf"/>
</dbReference>
<dbReference type="Proteomes" id="UP000325113">
    <property type="component" value="Unassembled WGS sequence"/>
</dbReference>
<dbReference type="EMBL" id="VLTM01000181">
    <property type="protein sequence ID" value="KAA0146643.1"/>
    <property type="molecule type" value="Genomic_DNA"/>
</dbReference>
<dbReference type="AlphaFoldDB" id="A0A5A8C0U3"/>
<dbReference type="InterPro" id="IPR036322">
    <property type="entry name" value="WD40_repeat_dom_sf"/>
</dbReference>
<dbReference type="SUPFAM" id="SSF50978">
    <property type="entry name" value="WD40 repeat-like"/>
    <property type="match status" value="1"/>
</dbReference>
<evidence type="ECO:0000313" key="3">
    <source>
        <dbReference type="EMBL" id="KAA0146643.1"/>
    </source>
</evidence>
<feature type="repeat" description="WD" evidence="1">
    <location>
        <begin position="158"/>
        <end position="194"/>
    </location>
</feature>
<comment type="caution">
    <text evidence="3">The sequence shown here is derived from an EMBL/GenBank/DDBJ whole genome shotgun (WGS) entry which is preliminary data.</text>
</comment>
<keyword evidence="1" id="KW-0853">WD repeat</keyword>
<sequence length="702" mass="69667">MRRCRFLAPSLRGSLRAAFSSDGKRAAVLREGGAIDLWQADAGAASRGDWLRVSVVEVGASAALSCLAWCQPRGGAGETLLAGSMDGSVRHVRWEAGSAPRVASLGGGPVWCLSASPSDRAVLVVGGDDGSARIAVCEAAVGPRGAKALVRLTPGPSCAATDGRVVCASWHPSGAAVVTGTDRGVLRVWETRAGVRGAADEAGGSAASARASCAHRMQVAGVLARRGPGAARLRKRGGAGARAAGAAKEAASQRVVWGVCLTEDWTLGACDSEGVLTLWDARTAVLLQRLAAHTADATAVVACRVAAADSATTDVMLTCGVDGRLVAFRPVTGASAGAAPVWAPVAEDHRHSCDVRALAALPNGALVITGAADGATTIGPLSGVAPGVAPSSAAGDRPAAASGPAARRQDLSLPPVDTPLIGAAVAASAPRLAMADPVAGRTCVWELPQAGQAASAGARPRLLARVATPARSAVRAIALSPCGGLLAIVTDAALTLLLVPAGAAGAGAVSAAMPLDAELGGVVRAIITGGAAGWTAHLLTASGALLEVQVAPDAAGGYGVVALTTGGHAFAWTLADTLRAAHWSGAEGTALGRRARRALSHPDCRAGLVGRRTALADGVSLVVAGGKEVVAATVAVASSKKSKRSRAEAASAPVKVSEAVTETDEVASLDVLEDGSVCVGEVADDVAAALAPPSLRTRQFAV</sequence>
<feature type="compositionally biased region" description="Low complexity" evidence="2">
    <location>
        <begin position="389"/>
        <end position="406"/>
    </location>
</feature>
<dbReference type="SMART" id="SM00320">
    <property type="entry name" value="WD40"/>
    <property type="match status" value="6"/>
</dbReference>
<evidence type="ECO:0000256" key="1">
    <source>
        <dbReference type="PROSITE-ProRule" id="PRU00221"/>
    </source>
</evidence>
<dbReference type="InterPro" id="IPR001680">
    <property type="entry name" value="WD40_rpt"/>
</dbReference>
<gene>
    <name evidence="4" type="ORF">FNF27_02685</name>
    <name evidence="3" type="ORF">FNF31_07737</name>
</gene>
<dbReference type="EMBL" id="VLTO01000011">
    <property type="protein sequence ID" value="KAA0175964.1"/>
    <property type="molecule type" value="Genomic_DNA"/>
</dbReference>
<dbReference type="OrthoDB" id="2161379at2759"/>
<dbReference type="GO" id="GO:0030686">
    <property type="term" value="C:90S preribosome"/>
    <property type="evidence" value="ECO:0007669"/>
    <property type="project" value="InterPro"/>
</dbReference>
<feature type="region of interest" description="Disordered" evidence="2">
    <location>
        <begin position="389"/>
        <end position="412"/>
    </location>
</feature>
<dbReference type="PANTHER" id="PTHR44163">
    <property type="entry name" value="U3 SMALL NUCLEOLAR RNA-ASSOCIATED PROTEIN 4 HOMOLOG"/>
    <property type="match status" value="1"/>
</dbReference>
<name>A0A5A8C0U3_CAFRO</name>
<proteinExistence type="predicted"/>
<dbReference type="InterPro" id="IPR046351">
    <property type="entry name" value="UTP4"/>
</dbReference>
<evidence type="ECO:0000313" key="5">
    <source>
        <dbReference type="Proteomes" id="UP000322899"/>
    </source>
</evidence>
<dbReference type="GO" id="GO:0034455">
    <property type="term" value="C:t-UTP complex"/>
    <property type="evidence" value="ECO:0007669"/>
    <property type="project" value="TreeGrafter"/>
</dbReference>
<dbReference type="Gene3D" id="2.130.10.10">
    <property type="entry name" value="YVTN repeat-like/Quinoprotein amine dehydrogenase"/>
    <property type="match status" value="2"/>
</dbReference>
<organism evidence="3 6">
    <name type="scientific">Cafeteria roenbergensis</name>
    <name type="common">Marine flagellate</name>
    <dbReference type="NCBI Taxonomy" id="33653"/>
    <lineage>
        <taxon>Eukaryota</taxon>
        <taxon>Sar</taxon>
        <taxon>Stramenopiles</taxon>
        <taxon>Bigyra</taxon>
        <taxon>Opalozoa</taxon>
        <taxon>Bicosoecida</taxon>
        <taxon>Cafeteriaceae</taxon>
        <taxon>Cafeteria</taxon>
    </lineage>
</organism>
<dbReference type="Pfam" id="PF00400">
    <property type="entry name" value="WD40"/>
    <property type="match status" value="3"/>
</dbReference>
<dbReference type="PANTHER" id="PTHR44163:SF1">
    <property type="entry name" value="U3 SMALL NUCLEOLAR RNA-ASSOCIATED PROTEIN 4 HOMOLOG"/>
    <property type="match status" value="1"/>
</dbReference>
<reference evidence="5 6" key="1">
    <citation type="submission" date="2019-07" db="EMBL/GenBank/DDBJ databases">
        <title>Genomes of Cafeteria roenbergensis.</title>
        <authorList>
            <person name="Fischer M.G."/>
            <person name="Hackl T."/>
            <person name="Roman M."/>
        </authorList>
    </citation>
    <scope>NUCLEOTIDE SEQUENCE [LARGE SCALE GENOMIC DNA]</scope>
    <source>
        <strain evidence="3 6">Cflag</strain>
        <strain evidence="4 5">E4-10P</strain>
    </source>
</reference>
<dbReference type="GO" id="GO:0032040">
    <property type="term" value="C:small-subunit processome"/>
    <property type="evidence" value="ECO:0007669"/>
    <property type="project" value="TreeGrafter"/>
</dbReference>
<evidence type="ECO:0000256" key="2">
    <source>
        <dbReference type="SAM" id="MobiDB-lite"/>
    </source>
</evidence>
<accession>A0A5A8C0U3</accession>
<dbReference type="Proteomes" id="UP000322899">
    <property type="component" value="Unassembled WGS sequence"/>
</dbReference>
<protein>
    <submittedName>
        <fullName evidence="3">Uncharacterized protein</fullName>
    </submittedName>
</protein>
<dbReference type="GO" id="GO:0000462">
    <property type="term" value="P:maturation of SSU-rRNA from tricistronic rRNA transcript (SSU-rRNA, 5.8S rRNA, LSU-rRNA)"/>
    <property type="evidence" value="ECO:0007669"/>
    <property type="project" value="InterPro"/>
</dbReference>